<dbReference type="InterPro" id="IPR036689">
    <property type="entry name" value="ESAT-6-like_sf"/>
</dbReference>
<evidence type="ECO:0000313" key="7">
    <source>
        <dbReference type="EMBL" id="MFC7380827.1"/>
    </source>
</evidence>
<keyword evidence="8" id="KW-1185">Reference proteome</keyword>
<evidence type="ECO:0000256" key="5">
    <source>
        <dbReference type="SAM" id="MobiDB-lite"/>
    </source>
</evidence>
<dbReference type="Pfam" id="PF00877">
    <property type="entry name" value="NLPC_P60"/>
    <property type="match status" value="1"/>
</dbReference>
<evidence type="ECO:0000313" key="8">
    <source>
        <dbReference type="Proteomes" id="UP001596496"/>
    </source>
</evidence>
<comment type="caution">
    <text evidence="7">The sequence shown here is derived from an EMBL/GenBank/DDBJ whole genome shotgun (WGS) entry which is preliminary data.</text>
</comment>
<keyword evidence="2" id="KW-0645">Protease</keyword>
<proteinExistence type="inferred from homology"/>
<dbReference type="Gene3D" id="1.10.287.1060">
    <property type="entry name" value="ESAT-6-like"/>
    <property type="match status" value="1"/>
</dbReference>
<dbReference type="SUPFAM" id="SSF54001">
    <property type="entry name" value="Cysteine proteinases"/>
    <property type="match status" value="1"/>
</dbReference>
<feature type="domain" description="NlpC/P60" evidence="6">
    <location>
        <begin position="259"/>
        <end position="374"/>
    </location>
</feature>
<gene>
    <name evidence="7" type="ORF">ACFQSB_01335</name>
</gene>
<dbReference type="InterPro" id="IPR051794">
    <property type="entry name" value="PG_Endopeptidase_C40"/>
</dbReference>
<dbReference type="EMBL" id="JBHTCG010000001">
    <property type="protein sequence ID" value="MFC7380827.1"/>
    <property type="molecule type" value="Genomic_DNA"/>
</dbReference>
<dbReference type="Gene3D" id="3.90.1720.10">
    <property type="entry name" value="endopeptidase domain like (from Nostoc punctiforme)"/>
    <property type="match status" value="1"/>
</dbReference>
<evidence type="ECO:0000256" key="2">
    <source>
        <dbReference type="ARBA" id="ARBA00022670"/>
    </source>
</evidence>
<dbReference type="PANTHER" id="PTHR47359:SF3">
    <property type="entry name" value="NLP_P60 DOMAIN-CONTAINING PROTEIN-RELATED"/>
    <property type="match status" value="1"/>
</dbReference>
<accession>A0ABW2NX33</accession>
<organism evidence="7 8">
    <name type="scientific">Sphaerisporangium rhizosphaerae</name>
    <dbReference type="NCBI Taxonomy" id="2269375"/>
    <lineage>
        <taxon>Bacteria</taxon>
        <taxon>Bacillati</taxon>
        <taxon>Actinomycetota</taxon>
        <taxon>Actinomycetes</taxon>
        <taxon>Streptosporangiales</taxon>
        <taxon>Streptosporangiaceae</taxon>
        <taxon>Sphaerisporangium</taxon>
    </lineage>
</organism>
<keyword evidence="3" id="KW-0378">Hydrolase</keyword>
<dbReference type="SUPFAM" id="SSF140453">
    <property type="entry name" value="EsxAB dimer-like"/>
    <property type="match status" value="1"/>
</dbReference>
<dbReference type="Pfam" id="PF06013">
    <property type="entry name" value="WXG100"/>
    <property type="match status" value="1"/>
</dbReference>
<sequence>MTDADAVAALPEGQELAALLKKTDGDPAAVEAIAKRWRTAASGSVEKLRALGTALRTMDDAWEGDSADAFVAYMNRYGRAGDSLREVLVNCAGCLDSAAGAVRTARKNVVQTCDDLLAWVAEYRRLNPHATEDQLKPGITREVRLAVHKAKEQVETAETALSTARTDIGKHVGQAYPTFASIPAADRQAFVPGPGHTTEWRPTPLDPKRTTTLAGTDTPPGATPVTYGGDSGGGSGGGQGGGQGGGAVPRAIPFEVTGNGTGADIVAAARSHLGKPYVWGADGPDAFDCSGLVHASLNEAGIKIGDATAAGYWASGKPITGPPQPGDIVFFGEPPTHCAVYMGDGKMIAAPHSGDVVKIQDVAGRQPISFRRFT</sequence>
<dbReference type="PANTHER" id="PTHR47359">
    <property type="entry name" value="PEPTIDOGLYCAN DL-ENDOPEPTIDASE CWLO"/>
    <property type="match status" value="1"/>
</dbReference>
<dbReference type="RefSeq" id="WP_380823827.1">
    <property type="nucleotide sequence ID" value="NZ_JBHTCG010000001.1"/>
</dbReference>
<dbReference type="Proteomes" id="UP001596496">
    <property type="component" value="Unassembled WGS sequence"/>
</dbReference>
<reference evidence="8" key="1">
    <citation type="journal article" date="2019" name="Int. J. Syst. Evol. Microbiol.">
        <title>The Global Catalogue of Microorganisms (GCM) 10K type strain sequencing project: providing services to taxonomists for standard genome sequencing and annotation.</title>
        <authorList>
            <consortium name="The Broad Institute Genomics Platform"/>
            <consortium name="The Broad Institute Genome Sequencing Center for Infectious Disease"/>
            <person name="Wu L."/>
            <person name="Ma J."/>
        </authorList>
    </citation>
    <scope>NUCLEOTIDE SEQUENCE [LARGE SCALE GENOMIC DNA]</scope>
    <source>
        <strain evidence="8">CECT 7649</strain>
    </source>
</reference>
<evidence type="ECO:0000256" key="4">
    <source>
        <dbReference type="ARBA" id="ARBA00022807"/>
    </source>
</evidence>
<protein>
    <submittedName>
        <fullName evidence="7">NlpC/P60 family protein</fullName>
    </submittedName>
</protein>
<dbReference type="PROSITE" id="PS51935">
    <property type="entry name" value="NLPC_P60"/>
    <property type="match status" value="1"/>
</dbReference>
<feature type="compositionally biased region" description="Gly residues" evidence="5">
    <location>
        <begin position="229"/>
        <end position="246"/>
    </location>
</feature>
<comment type="similarity">
    <text evidence="1">Belongs to the peptidase C40 family.</text>
</comment>
<dbReference type="InterPro" id="IPR000064">
    <property type="entry name" value="NLP_P60_dom"/>
</dbReference>
<evidence type="ECO:0000259" key="6">
    <source>
        <dbReference type="PROSITE" id="PS51935"/>
    </source>
</evidence>
<evidence type="ECO:0000256" key="3">
    <source>
        <dbReference type="ARBA" id="ARBA00022801"/>
    </source>
</evidence>
<evidence type="ECO:0000256" key="1">
    <source>
        <dbReference type="ARBA" id="ARBA00007074"/>
    </source>
</evidence>
<feature type="region of interest" description="Disordered" evidence="5">
    <location>
        <begin position="195"/>
        <end position="246"/>
    </location>
</feature>
<dbReference type="InterPro" id="IPR038765">
    <property type="entry name" value="Papain-like_cys_pep_sf"/>
</dbReference>
<dbReference type="InterPro" id="IPR010310">
    <property type="entry name" value="T7SS_ESAT-6-like"/>
</dbReference>
<name>A0ABW2NX33_9ACTN</name>
<keyword evidence="4" id="KW-0788">Thiol protease</keyword>